<proteinExistence type="inferred from homology"/>
<keyword evidence="9" id="KW-0675">Receptor</keyword>
<dbReference type="Pfam" id="PF07715">
    <property type="entry name" value="Plug"/>
    <property type="match status" value="1"/>
</dbReference>
<dbReference type="SUPFAM" id="SSF56935">
    <property type="entry name" value="Porins"/>
    <property type="match status" value="1"/>
</dbReference>
<dbReference type="InterPro" id="IPR039426">
    <property type="entry name" value="TonB-dep_rcpt-like"/>
</dbReference>
<evidence type="ECO:0000256" key="2">
    <source>
        <dbReference type="ARBA" id="ARBA00022448"/>
    </source>
</evidence>
<sequence length="715" mass="79893">MLFPVIADAQSFVISGKVRNDKGKPVKGASVSIDNTIDGATTDSTGSFEFTTEEKGMQLLVITEAGHEDLKTTITISGDLRKLELVMRKTNRLSEVVISAGAFEASNDRNKSVLSTLDIVTTAGANADVAKAIQTLPGTQQQGTQTGLFVRGGDASEAAVVVDGLVAQNAFFSGAPGVATRSRFSPFQFKGVSFSSGGYSARYGQALSSVLELNTLDMPDKTTVNVGFNMAGLYASGAKLWKKSALELSLSYNNLAPFYKLATTNVTYNKVPEGVNASGKYSWKPNKDGLVKLLVNASYFTSTTTVQDPDSVSSPLLFGLKSQTYYGTLSYRQLLRSKWTMYTALAYSHNQDKIDFNTSFSDFHFTNTDQRLQYRLETRYDWSARVGITAGTELQHFSFEKLIDSSGTQWKPAFAENAGALYAELEWKPSKLVAIRPGVRAEHSQLLAQTAIGPRLSMAVRAGTYGQFGLAGGVFYQNPDNLYLLSGYRPQMQYAVHSILNYQWSKQDRTLRMEIYYKDYQKLVRETMNAFNPSQYRNYVTGPVDNSGHGYAKGFELFWRDRKSVKNLDYWLSYSYIDTRRLYANYAAEATPTFISNHNLNLIGKYYIEKLQTQINATYSYASGRPYYNAANPEFLGDRTPDYHNLSMTVNYLTHIKKWFTVVYAGVDNMTNQHNIFGYRYSTDGKTRTEIKPALYRSFFVGVNFSLTEFNKDEL</sequence>
<keyword evidence="3 7" id="KW-1134">Transmembrane beta strand</keyword>
<dbReference type="Gene3D" id="2.60.40.1120">
    <property type="entry name" value="Carboxypeptidase-like, regulatory domain"/>
    <property type="match status" value="1"/>
</dbReference>
<gene>
    <name evidence="9" type="ORF">GCM10023092_16510</name>
</gene>
<evidence type="ECO:0000313" key="10">
    <source>
        <dbReference type="Proteomes" id="UP001501410"/>
    </source>
</evidence>
<evidence type="ECO:0000256" key="5">
    <source>
        <dbReference type="ARBA" id="ARBA00023136"/>
    </source>
</evidence>
<dbReference type="Proteomes" id="UP001501410">
    <property type="component" value="Unassembled WGS sequence"/>
</dbReference>
<evidence type="ECO:0000259" key="8">
    <source>
        <dbReference type="Pfam" id="PF07715"/>
    </source>
</evidence>
<dbReference type="InterPro" id="IPR012910">
    <property type="entry name" value="Plug_dom"/>
</dbReference>
<protein>
    <submittedName>
        <fullName evidence="9">TonB-dependent receptor</fullName>
    </submittedName>
</protein>
<comment type="subcellular location">
    <subcellularLocation>
        <location evidence="1 7">Cell outer membrane</location>
        <topology evidence="1 7">Multi-pass membrane protein</topology>
    </subcellularLocation>
</comment>
<dbReference type="InterPro" id="IPR036942">
    <property type="entry name" value="Beta-barrel_TonB_sf"/>
</dbReference>
<accession>A0ABP8MT74</accession>
<comment type="similarity">
    <text evidence="7">Belongs to the TonB-dependent receptor family.</text>
</comment>
<comment type="caution">
    <text evidence="9">The sequence shown here is derived from an EMBL/GenBank/DDBJ whole genome shotgun (WGS) entry which is preliminary data.</text>
</comment>
<evidence type="ECO:0000313" key="9">
    <source>
        <dbReference type="EMBL" id="GAA4454459.1"/>
    </source>
</evidence>
<keyword evidence="6 7" id="KW-0998">Cell outer membrane</keyword>
<dbReference type="InterPro" id="IPR037066">
    <property type="entry name" value="Plug_dom_sf"/>
</dbReference>
<dbReference type="Gene3D" id="2.170.130.10">
    <property type="entry name" value="TonB-dependent receptor, plug domain"/>
    <property type="match status" value="1"/>
</dbReference>
<dbReference type="Pfam" id="PF13715">
    <property type="entry name" value="CarbopepD_reg_2"/>
    <property type="match status" value="1"/>
</dbReference>
<evidence type="ECO:0000256" key="1">
    <source>
        <dbReference type="ARBA" id="ARBA00004571"/>
    </source>
</evidence>
<dbReference type="InterPro" id="IPR008969">
    <property type="entry name" value="CarboxyPept-like_regulatory"/>
</dbReference>
<name>A0ABP8MT74_9BACT</name>
<keyword evidence="5 7" id="KW-0472">Membrane</keyword>
<dbReference type="SUPFAM" id="SSF49464">
    <property type="entry name" value="Carboxypeptidase regulatory domain-like"/>
    <property type="match status" value="1"/>
</dbReference>
<evidence type="ECO:0000256" key="4">
    <source>
        <dbReference type="ARBA" id="ARBA00022692"/>
    </source>
</evidence>
<keyword evidence="10" id="KW-1185">Reference proteome</keyword>
<keyword evidence="4 7" id="KW-0812">Transmembrane</keyword>
<evidence type="ECO:0000256" key="3">
    <source>
        <dbReference type="ARBA" id="ARBA00022452"/>
    </source>
</evidence>
<dbReference type="Gene3D" id="2.40.170.20">
    <property type="entry name" value="TonB-dependent receptor, beta-barrel domain"/>
    <property type="match status" value="1"/>
</dbReference>
<evidence type="ECO:0000256" key="7">
    <source>
        <dbReference type="PROSITE-ProRule" id="PRU01360"/>
    </source>
</evidence>
<dbReference type="EMBL" id="BAABEZ010000022">
    <property type="protein sequence ID" value="GAA4454459.1"/>
    <property type="molecule type" value="Genomic_DNA"/>
</dbReference>
<feature type="domain" description="TonB-dependent receptor plug" evidence="8">
    <location>
        <begin position="113"/>
        <end position="205"/>
    </location>
</feature>
<dbReference type="PROSITE" id="PS52016">
    <property type="entry name" value="TONB_DEPENDENT_REC_3"/>
    <property type="match status" value="1"/>
</dbReference>
<keyword evidence="2 7" id="KW-0813">Transport</keyword>
<evidence type="ECO:0000256" key="6">
    <source>
        <dbReference type="ARBA" id="ARBA00023237"/>
    </source>
</evidence>
<organism evidence="9 10">
    <name type="scientific">Rurimicrobium arvi</name>
    <dbReference type="NCBI Taxonomy" id="2049916"/>
    <lineage>
        <taxon>Bacteria</taxon>
        <taxon>Pseudomonadati</taxon>
        <taxon>Bacteroidota</taxon>
        <taxon>Chitinophagia</taxon>
        <taxon>Chitinophagales</taxon>
        <taxon>Chitinophagaceae</taxon>
        <taxon>Rurimicrobium</taxon>
    </lineage>
</organism>
<reference evidence="10" key="1">
    <citation type="journal article" date="2019" name="Int. J. Syst. Evol. Microbiol.">
        <title>The Global Catalogue of Microorganisms (GCM) 10K type strain sequencing project: providing services to taxonomists for standard genome sequencing and annotation.</title>
        <authorList>
            <consortium name="The Broad Institute Genomics Platform"/>
            <consortium name="The Broad Institute Genome Sequencing Center for Infectious Disease"/>
            <person name="Wu L."/>
            <person name="Ma J."/>
        </authorList>
    </citation>
    <scope>NUCLEOTIDE SEQUENCE [LARGE SCALE GENOMIC DNA]</scope>
    <source>
        <strain evidence="10">JCM 31921</strain>
    </source>
</reference>